<evidence type="ECO:0000256" key="6">
    <source>
        <dbReference type="ARBA" id="ARBA00023136"/>
    </source>
</evidence>
<dbReference type="PANTHER" id="PTHR24126:SF14">
    <property type="entry name" value="ANK_REP_REGION DOMAIN-CONTAINING PROTEIN"/>
    <property type="match status" value="1"/>
</dbReference>
<dbReference type="Gene3D" id="1.20.58.340">
    <property type="entry name" value="Magnesium transport protein CorA, transmembrane region"/>
    <property type="match status" value="1"/>
</dbReference>
<reference evidence="10 11" key="1">
    <citation type="journal article" date="2024" name="IMA Fungus">
        <title>Apiospora arundinis, a panoply of carbohydrate-active enzymes and secondary metabolites.</title>
        <authorList>
            <person name="Sorensen T."/>
            <person name="Petersen C."/>
            <person name="Muurmann A.T."/>
            <person name="Christiansen J.V."/>
            <person name="Brundto M.L."/>
            <person name="Overgaard C.K."/>
            <person name="Boysen A.T."/>
            <person name="Wollenberg R.D."/>
            <person name="Larsen T.O."/>
            <person name="Sorensen J.L."/>
            <person name="Nielsen K.L."/>
            <person name="Sondergaard T.E."/>
        </authorList>
    </citation>
    <scope>NUCLEOTIDE SEQUENCE [LARGE SCALE GENOMIC DNA]</scope>
    <source>
        <strain evidence="10 11">AAU 773</strain>
    </source>
</reference>
<dbReference type="InterPro" id="IPR002523">
    <property type="entry name" value="MgTranspt_CorA/ZnTranspt_ZntB"/>
</dbReference>
<feature type="repeat" description="ANK" evidence="7">
    <location>
        <begin position="335"/>
        <end position="355"/>
    </location>
</feature>
<protein>
    <submittedName>
        <fullName evidence="10">Ankyrin repeat protein</fullName>
    </submittedName>
</protein>
<evidence type="ECO:0000313" key="11">
    <source>
        <dbReference type="Proteomes" id="UP001390339"/>
    </source>
</evidence>
<dbReference type="PROSITE" id="PS50297">
    <property type="entry name" value="ANK_REP_REGION"/>
    <property type="match status" value="4"/>
</dbReference>
<feature type="repeat" description="ANK" evidence="7">
    <location>
        <begin position="302"/>
        <end position="334"/>
    </location>
</feature>
<sequence>MARLNNGTKHARLGSKASKESDAVTARRGSQATTTSQDSSATVTQREHPKRELTAACARGNEERVRRVLTENQPWTDEKDKAALRKALQKASARHQLNIIRLLLHYGAEVDAGAHDEFPPLYRAAQAGQRAVVEELLKHRPDLEARETRTLQTPLFAASVRGFHNIVALLLAKGARVDAEDRDGRTPLLAMATNPNFKSMETVSLLADHGANLEAKDQIGRTPLLWAATNWSYDFARALLEKGASVSAANNRGRTALHLTVDSSNGRRGGSGDQMPAPTTPREEMLRLLLQHGANVNAVSDGGWKPLHNAAQKGLTSIVDILLKAGADINATLSNGMTALHWAAFNGSEDVAQLLWSQPECDLSTKDNFGRAAWLYAAEQGHDDLVELLSPGHNSHRLPKAMQDATKAFNATVVEFKDYGEKQRISKPSVHDLLYKWDEKNGRPSIPLWTDGPPGHAKSEFKWIHLPANNLAWVETLMINWFIESGCRDLEGFKALMKSLEQEHCGPLPHANYMRPFCQRISSQHPGDDDGGGPPAEDTLSPWKGIRRSTSNLSQMTLSQGIPGGDGKIVMFMPYLHYETDESRQKMMDAIKIVSSASQASSRDKTPDTLLLEAYLNNKPSLHPRRTLDQFFYRGIDTSARDRDQVVYRYCEDHGHERKVFMVDQLWVLVLNKDLIITCFPERWDLKKNQKDPLGVLDGIVAEMNAKTRPPVRSVYHMAILVSGRCSGMFSRHRADDQDYQFLDMFESSVGRVTEDLTHLFHHFEQASSQSRQWSRPSRRSKLRSGKNKKKNKPPTEESSSFDRLLDIGSETSLLTEVRDIRDELNILTMILNSQLWTLGDLKNCLVEELSLSAQSSRLMRNNVNNWHAADIRKRTLEQERHLKVHKRDIQSMDEQAERLYQSLTDLLDLKQKHSNALEARFASEQAISAARSGQTVMVFTIVTIIFLPMSFISAYFGINIDAFDHLDGNYVAMWTFGCGLAISAVFVVMAFTVVDITKAINRFGALMKRITSRRDNAAGGPDDKDENGDGDHGYDYQEVAVAVQPPTPGLLQSPGFRQLHHDQSGPLSRERTNNTMRSDDMEMSMLKQTELDLVKTKTAISFLSKTRSAVSADSMRSRRRMHGDDDLEWGRREREPTAETC</sequence>
<keyword evidence="6 9" id="KW-0472">Membrane</keyword>
<feature type="region of interest" description="Disordered" evidence="8">
    <location>
        <begin position="1108"/>
        <end position="1142"/>
    </location>
</feature>
<feature type="repeat" description="ANK" evidence="7">
    <location>
        <begin position="219"/>
        <end position="251"/>
    </location>
</feature>
<evidence type="ECO:0000256" key="3">
    <source>
        <dbReference type="ARBA" id="ARBA00022737"/>
    </source>
</evidence>
<evidence type="ECO:0000256" key="5">
    <source>
        <dbReference type="ARBA" id="ARBA00023043"/>
    </source>
</evidence>
<dbReference type="Pfam" id="PF12796">
    <property type="entry name" value="Ank_2"/>
    <property type="match status" value="3"/>
</dbReference>
<keyword evidence="4 9" id="KW-1133">Transmembrane helix</keyword>
<keyword evidence="3" id="KW-0677">Repeat</keyword>
<feature type="compositionally biased region" description="Basic and acidic residues" evidence="8">
    <location>
        <begin position="1123"/>
        <end position="1142"/>
    </location>
</feature>
<dbReference type="InterPro" id="IPR045863">
    <property type="entry name" value="CorA_TM1_TM2"/>
</dbReference>
<evidence type="ECO:0000313" key="10">
    <source>
        <dbReference type="EMBL" id="KAK8877584.1"/>
    </source>
</evidence>
<keyword evidence="2 9" id="KW-0812">Transmembrane</keyword>
<dbReference type="Pfam" id="PF01544">
    <property type="entry name" value="CorA"/>
    <property type="match status" value="1"/>
</dbReference>
<organism evidence="10 11">
    <name type="scientific">Apiospora arundinis</name>
    <dbReference type="NCBI Taxonomy" id="335852"/>
    <lineage>
        <taxon>Eukaryota</taxon>
        <taxon>Fungi</taxon>
        <taxon>Dikarya</taxon>
        <taxon>Ascomycota</taxon>
        <taxon>Pezizomycotina</taxon>
        <taxon>Sordariomycetes</taxon>
        <taxon>Xylariomycetidae</taxon>
        <taxon>Amphisphaeriales</taxon>
        <taxon>Apiosporaceae</taxon>
        <taxon>Apiospora</taxon>
    </lineage>
</organism>
<evidence type="ECO:0000256" key="2">
    <source>
        <dbReference type="ARBA" id="ARBA00022692"/>
    </source>
</evidence>
<evidence type="ECO:0000256" key="1">
    <source>
        <dbReference type="ARBA" id="ARBA00004141"/>
    </source>
</evidence>
<dbReference type="Proteomes" id="UP001390339">
    <property type="component" value="Unassembled WGS sequence"/>
</dbReference>
<evidence type="ECO:0000256" key="4">
    <source>
        <dbReference type="ARBA" id="ARBA00022989"/>
    </source>
</evidence>
<dbReference type="SUPFAM" id="SSF48403">
    <property type="entry name" value="Ankyrin repeat"/>
    <property type="match status" value="1"/>
</dbReference>
<comment type="subcellular location">
    <subcellularLocation>
        <location evidence="1">Membrane</location>
        <topology evidence="1">Multi-pass membrane protein</topology>
    </subcellularLocation>
</comment>
<dbReference type="PANTHER" id="PTHR24126">
    <property type="entry name" value="ANKYRIN REPEAT, PH AND SEC7 DOMAIN CONTAINING PROTEIN SECG-RELATED"/>
    <property type="match status" value="1"/>
</dbReference>
<name>A0ABR2JII0_9PEZI</name>
<gene>
    <name evidence="10" type="ORF">PGQ11_002530</name>
</gene>
<feature type="compositionally biased region" description="Basic residues" evidence="8">
    <location>
        <begin position="777"/>
        <end position="793"/>
    </location>
</feature>
<dbReference type="EMBL" id="JAPCWZ010000002">
    <property type="protein sequence ID" value="KAK8877584.1"/>
    <property type="molecule type" value="Genomic_DNA"/>
</dbReference>
<feature type="region of interest" description="Disordered" evidence="8">
    <location>
        <begin position="771"/>
        <end position="802"/>
    </location>
</feature>
<feature type="repeat" description="ANK" evidence="7">
    <location>
        <begin position="150"/>
        <end position="182"/>
    </location>
</feature>
<feature type="repeat" description="ANK" evidence="7">
    <location>
        <begin position="183"/>
        <end position="218"/>
    </location>
</feature>
<evidence type="ECO:0000256" key="7">
    <source>
        <dbReference type="PROSITE-ProRule" id="PRU00023"/>
    </source>
</evidence>
<evidence type="ECO:0000256" key="9">
    <source>
        <dbReference type="SAM" id="Phobius"/>
    </source>
</evidence>
<accession>A0ABR2JII0</accession>
<feature type="transmembrane region" description="Helical" evidence="9">
    <location>
        <begin position="937"/>
        <end position="959"/>
    </location>
</feature>
<keyword evidence="11" id="KW-1185">Reference proteome</keyword>
<feature type="region of interest" description="Disordered" evidence="8">
    <location>
        <begin position="260"/>
        <end position="279"/>
    </location>
</feature>
<proteinExistence type="predicted"/>
<dbReference type="SMART" id="SM00248">
    <property type="entry name" value="ANK"/>
    <property type="match status" value="9"/>
</dbReference>
<keyword evidence="5 7" id="KW-0040">ANK repeat</keyword>
<evidence type="ECO:0000256" key="8">
    <source>
        <dbReference type="SAM" id="MobiDB-lite"/>
    </source>
</evidence>
<dbReference type="InterPro" id="IPR002110">
    <property type="entry name" value="Ankyrin_rpt"/>
</dbReference>
<feature type="region of interest" description="Disordered" evidence="8">
    <location>
        <begin position="520"/>
        <end position="544"/>
    </location>
</feature>
<feature type="repeat" description="ANK" evidence="7">
    <location>
        <begin position="252"/>
        <end position="301"/>
    </location>
</feature>
<dbReference type="PROSITE" id="PS50088">
    <property type="entry name" value="ANK_REPEAT"/>
    <property type="match status" value="7"/>
</dbReference>
<dbReference type="SUPFAM" id="SSF144083">
    <property type="entry name" value="Magnesium transport protein CorA, transmembrane region"/>
    <property type="match status" value="1"/>
</dbReference>
<feature type="compositionally biased region" description="Low complexity" evidence="8">
    <location>
        <begin position="30"/>
        <end position="44"/>
    </location>
</feature>
<dbReference type="Pfam" id="PF00023">
    <property type="entry name" value="Ank"/>
    <property type="match status" value="1"/>
</dbReference>
<feature type="repeat" description="ANK" evidence="7">
    <location>
        <begin position="116"/>
        <end position="148"/>
    </location>
</feature>
<feature type="region of interest" description="Disordered" evidence="8">
    <location>
        <begin position="1"/>
        <end position="52"/>
    </location>
</feature>
<feature type="compositionally biased region" description="Basic and acidic residues" evidence="8">
    <location>
        <begin position="1060"/>
        <end position="1076"/>
    </location>
</feature>
<dbReference type="Gene3D" id="1.25.40.20">
    <property type="entry name" value="Ankyrin repeat-containing domain"/>
    <property type="match status" value="3"/>
</dbReference>
<comment type="caution">
    <text evidence="10">The sequence shown here is derived from an EMBL/GenBank/DDBJ whole genome shotgun (WGS) entry which is preliminary data.</text>
</comment>
<dbReference type="InterPro" id="IPR036770">
    <property type="entry name" value="Ankyrin_rpt-contain_sf"/>
</dbReference>
<feature type="transmembrane region" description="Helical" evidence="9">
    <location>
        <begin position="971"/>
        <end position="995"/>
    </location>
</feature>
<feature type="region of interest" description="Disordered" evidence="8">
    <location>
        <begin position="1051"/>
        <end position="1076"/>
    </location>
</feature>